<dbReference type="VEuPathDB" id="FungiDB:RhiirA1_478678"/>
<evidence type="ECO:0000313" key="4">
    <source>
        <dbReference type="Proteomes" id="UP000232688"/>
    </source>
</evidence>
<reference evidence="2 5" key="1">
    <citation type="submission" date="2016-04" db="EMBL/GenBank/DDBJ databases">
        <title>Genome analyses suggest a sexual origin of heterokaryosis in a supposedly ancient asexual fungus.</title>
        <authorList>
            <person name="Ropars J."/>
            <person name="Sedzielewska K."/>
            <person name="Noel J."/>
            <person name="Charron P."/>
            <person name="Farinelli L."/>
            <person name="Marton T."/>
            <person name="Kruger M."/>
            <person name="Pelin A."/>
            <person name="Brachmann A."/>
            <person name="Corradi N."/>
        </authorList>
    </citation>
    <scope>NUCLEOTIDE SEQUENCE [LARGE SCALE GENOMIC DNA]</scope>
    <source>
        <strain evidence="2 5">A5</strain>
    </source>
</reference>
<proteinExistence type="predicted"/>
<reference evidence="3 4" key="3">
    <citation type="submission" date="2017-10" db="EMBL/GenBank/DDBJ databases">
        <title>Extensive intraspecific genome diversity in a model arbuscular mycorrhizal fungus.</title>
        <authorList>
            <person name="Chen E.C.H."/>
            <person name="Morin E."/>
            <person name="Baudet D."/>
            <person name="Noel J."/>
            <person name="Ndikumana S."/>
            <person name="Charron P."/>
            <person name="St-Onge C."/>
            <person name="Giorgi J."/>
            <person name="Grigoriev I.V."/>
            <person name="Roux C."/>
            <person name="Martin F.M."/>
            <person name="Corradi N."/>
        </authorList>
    </citation>
    <scope>NUCLEOTIDE SEQUENCE [LARGE SCALE GENOMIC DNA]</scope>
    <source>
        <strain evidence="3 4">A1</strain>
    </source>
</reference>
<organism evidence="2 5">
    <name type="scientific">Rhizophagus irregularis</name>
    <dbReference type="NCBI Taxonomy" id="588596"/>
    <lineage>
        <taxon>Eukaryota</taxon>
        <taxon>Fungi</taxon>
        <taxon>Fungi incertae sedis</taxon>
        <taxon>Mucoromycota</taxon>
        <taxon>Glomeromycotina</taxon>
        <taxon>Glomeromycetes</taxon>
        <taxon>Glomerales</taxon>
        <taxon>Glomeraceae</taxon>
        <taxon>Rhizophagus</taxon>
    </lineage>
</organism>
<name>A0A2N0NZI0_9GLOM</name>
<dbReference type="Proteomes" id="UP000232688">
    <property type="component" value="Unassembled WGS sequence"/>
</dbReference>
<evidence type="ECO:0008006" key="6">
    <source>
        <dbReference type="Google" id="ProtNLM"/>
    </source>
</evidence>
<keyword evidence="1" id="KW-0812">Transmembrane</keyword>
<keyword evidence="1" id="KW-1133">Transmembrane helix</keyword>
<evidence type="ECO:0000313" key="3">
    <source>
        <dbReference type="EMBL" id="PKC53728.1"/>
    </source>
</evidence>
<comment type="caution">
    <text evidence="2">The sequence shown here is derived from an EMBL/GenBank/DDBJ whole genome shotgun (WGS) entry which is preliminary data.</text>
</comment>
<feature type="transmembrane region" description="Helical" evidence="1">
    <location>
        <begin position="12"/>
        <end position="33"/>
    </location>
</feature>
<sequence length="111" mass="12112">MGVEEYGLIVNGYYVINVTALTILLTSTFVLYIDESFINNSAEISFSMASTWMALDNDGLILESSSNCPPSTYPLALHAELSVLLSAIKAFLPNFSISIATNCISLITLWH</sequence>
<protein>
    <recommendedName>
        <fullName evidence="6">RNase H type-1 domain-containing protein</fullName>
    </recommendedName>
</protein>
<dbReference type="Proteomes" id="UP000232722">
    <property type="component" value="Unassembled WGS sequence"/>
</dbReference>
<evidence type="ECO:0000313" key="2">
    <source>
        <dbReference type="EMBL" id="PKB99956.1"/>
    </source>
</evidence>
<dbReference type="EMBL" id="LLXH01003891">
    <property type="protein sequence ID" value="PKC53728.1"/>
    <property type="molecule type" value="Genomic_DNA"/>
</dbReference>
<dbReference type="AlphaFoldDB" id="A0A2N0NZI0"/>
<gene>
    <name evidence="3" type="ORF">RhiirA1_478678</name>
    <name evidence="2" type="ORF">RhiirA5_428910</name>
</gene>
<reference evidence="3 4" key="4">
    <citation type="submission" date="2017-10" db="EMBL/GenBank/DDBJ databases">
        <title>Genome analyses suggest a sexual origin of heterokaryosis in a supposedly ancient asexual fungus.</title>
        <authorList>
            <person name="Corradi N."/>
            <person name="Sedzielewska K."/>
            <person name="Noel J."/>
            <person name="Charron P."/>
            <person name="Farinelli L."/>
            <person name="Marton T."/>
            <person name="Kruger M."/>
            <person name="Pelin A."/>
            <person name="Brachmann A."/>
            <person name="Corradi N."/>
        </authorList>
    </citation>
    <scope>NUCLEOTIDE SEQUENCE [LARGE SCALE GENOMIC DNA]</scope>
    <source>
        <strain evidence="3 4">A1</strain>
    </source>
</reference>
<accession>A0A2N0NZI0</accession>
<evidence type="ECO:0000313" key="5">
    <source>
        <dbReference type="Proteomes" id="UP000232722"/>
    </source>
</evidence>
<dbReference type="EMBL" id="LLXJ01002017">
    <property type="protein sequence ID" value="PKB99956.1"/>
    <property type="molecule type" value="Genomic_DNA"/>
</dbReference>
<keyword evidence="1" id="KW-0472">Membrane</keyword>
<reference evidence="2 5" key="2">
    <citation type="submission" date="2017-09" db="EMBL/GenBank/DDBJ databases">
        <title>Extensive intraspecific genome diversity in a model arbuscular mycorrhizal fungus.</title>
        <authorList>
            <person name="Chen E.C."/>
            <person name="Morin E."/>
            <person name="Beaudet D."/>
            <person name="Noel J."/>
            <person name="Ndikumana S."/>
            <person name="Charron P."/>
            <person name="St-Onge C."/>
            <person name="Giorgi J."/>
            <person name="Grigoriev I.V."/>
            <person name="Roux C."/>
            <person name="Martin F.M."/>
            <person name="Corradi N."/>
        </authorList>
    </citation>
    <scope>NUCLEOTIDE SEQUENCE [LARGE SCALE GENOMIC DNA]</scope>
    <source>
        <strain evidence="2 5">A5</strain>
    </source>
</reference>
<evidence type="ECO:0000256" key="1">
    <source>
        <dbReference type="SAM" id="Phobius"/>
    </source>
</evidence>